<evidence type="ECO:0000256" key="1">
    <source>
        <dbReference type="SAM" id="SignalP"/>
    </source>
</evidence>
<accession>A0A815NUM7</accession>
<evidence type="ECO:0000313" key="4">
    <source>
        <dbReference type="EMBL" id="CAF1437088.1"/>
    </source>
</evidence>
<dbReference type="SMART" id="SM00457">
    <property type="entry name" value="MACPF"/>
    <property type="match status" value="1"/>
</dbReference>
<protein>
    <recommendedName>
        <fullName evidence="2">MACPF domain-containing protein</fullName>
    </recommendedName>
</protein>
<dbReference type="Proteomes" id="UP000663829">
    <property type="component" value="Unassembled WGS sequence"/>
</dbReference>
<sequence>MLNYQSVFFFCLIITSIITIHAFPNLNESDLFDLTSAQKALCPIVGFHGQFCPGINETLTPLQIRSKAANIGPLPLPTGVGITIDVSTGALKLPALEFTFNKGSRLWTDRESGQTFIVPSEILLTDTVSSSDNNNNSSIIIRIFRTETELADVWLRNAESGGWSGGQLADIKNISNLYDNYFKDNQATAISQDFKTIHTLTINNNLIKLNKYAQRAINILTLQYNESLYQRFLDAWGTHITVSTNVGGMTEQQILFKSCTIRSSEISNGLEESTFKENLKEELLQSNPCLDAFYYARRKKLIDHRIGGNTVLLNDTSEWKKTIVYDPALLSVIKHLPWYDFIPANWTTIKENLKRAIEIRMNATSSIQQMQAEQIHNERMNMKLRANVIVQTAGYDWTVGNDITLETYEKCSEGLSNTNILALCNTGAMMTACGLTLDMNTNEPVIDPTEVPVCYERNNKTSAFRVVARRQYGEKDKKVRTGIKNYDNIGSWSQIGECSILSNKCDNLEGTWNVYLCSGCDVQCPLDQQTQRPTFCRCSCPIYTPDPDMKSDRPYCKK</sequence>
<gene>
    <name evidence="4" type="ORF">GPM918_LOCUS34233</name>
    <name evidence="3" type="ORF">OVA965_LOCUS11032</name>
    <name evidence="6" type="ORF">SRO942_LOCUS34930</name>
    <name evidence="5" type="ORF">TMI583_LOCUS11028</name>
</gene>
<dbReference type="EMBL" id="CAJNOQ010018822">
    <property type="protein sequence ID" value="CAF1437088.1"/>
    <property type="molecule type" value="Genomic_DNA"/>
</dbReference>
<name>A0A815NUM7_9BILA</name>
<dbReference type="InterPro" id="IPR020864">
    <property type="entry name" value="MACPF"/>
</dbReference>
<organism evidence="4 7">
    <name type="scientific">Didymodactylos carnosus</name>
    <dbReference type="NCBI Taxonomy" id="1234261"/>
    <lineage>
        <taxon>Eukaryota</taxon>
        <taxon>Metazoa</taxon>
        <taxon>Spiralia</taxon>
        <taxon>Gnathifera</taxon>
        <taxon>Rotifera</taxon>
        <taxon>Eurotatoria</taxon>
        <taxon>Bdelloidea</taxon>
        <taxon>Philodinida</taxon>
        <taxon>Philodinidae</taxon>
        <taxon>Didymodactylos</taxon>
    </lineage>
</organism>
<dbReference type="AlphaFoldDB" id="A0A815NUM7"/>
<dbReference type="PROSITE" id="PS51412">
    <property type="entry name" value="MACPF_2"/>
    <property type="match status" value="1"/>
</dbReference>
<dbReference type="Proteomes" id="UP000682733">
    <property type="component" value="Unassembled WGS sequence"/>
</dbReference>
<dbReference type="Proteomes" id="UP000677228">
    <property type="component" value="Unassembled WGS sequence"/>
</dbReference>
<dbReference type="EMBL" id="CAJOBC010084262">
    <property type="protein sequence ID" value="CAF4314409.1"/>
    <property type="molecule type" value="Genomic_DNA"/>
</dbReference>
<proteinExistence type="predicted"/>
<dbReference type="EMBL" id="CAJNOK010004185">
    <property type="protein sequence ID" value="CAF0928741.1"/>
    <property type="molecule type" value="Genomic_DNA"/>
</dbReference>
<dbReference type="OrthoDB" id="1366754at2759"/>
<evidence type="ECO:0000313" key="7">
    <source>
        <dbReference type="Proteomes" id="UP000663829"/>
    </source>
</evidence>
<evidence type="ECO:0000313" key="6">
    <source>
        <dbReference type="EMBL" id="CAF4314409.1"/>
    </source>
</evidence>
<evidence type="ECO:0000313" key="3">
    <source>
        <dbReference type="EMBL" id="CAF0928741.1"/>
    </source>
</evidence>
<dbReference type="Proteomes" id="UP000681722">
    <property type="component" value="Unassembled WGS sequence"/>
</dbReference>
<dbReference type="EMBL" id="CAJOBA010004187">
    <property type="protein sequence ID" value="CAF3705614.1"/>
    <property type="molecule type" value="Genomic_DNA"/>
</dbReference>
<comment type="caution">
    <text evidence="4">The sequence shown here is derived from an EMBL/GenBank/DDBJ whole genome shotgun (WGS) entry which is preliminary data.</text>
</comment>
<keyword evidence="7" id="KW-1185">Reference proteome</keyword>
<reference evidence="4" key="1">
    <citation type="submission" date="2021-02" db="EMBL/GenBank/DDBJ databases">
        <authorList>
            <person name="Nowell W R."/>
        </authorList>
    </citation>
    <scope>NUCLEOTIDE SEQUENCE</scope>
</reference>
<feature type="domain" description="MACPF" evidence="2">
    <location>
        <begin position="48"/>
        <end position="368"/>
    </location>
</feature>
<feature type="signal peptide" evidence="1">
    <location>
        <begin position="1"/>
        <end position="22"/>
    </location>
</feature>
<evidence type="ECO:0000313" key="5">
    <source>
        <dbReference type="EMBL" id="CAF3705614.1"/>
    </source>
</evidence>
<dbReference type="Pfam" id="PF01823">
    <property type="entry name" value="MACPF"/>
    <property type="match status" value="1"/>
</dbReference>
<feature type="chain" id="PRO_5035606580" description="MACPF domain-containing protein" evidence="1">
    <location>
        <begin position="23"/>
        <end position="558"/>
    </location>
</feature>
<keyword evidence="1" id="KW-0732">Signal</keyword>
<evidence type="ECO:0000259" key="2">
    <source>
        <dbReference type="PROSITE" id="PS51412"/>
    </source>
</evidence>